<dbReference type="GO" id="GO:0005886">
    <property type="term" value="C:plasma membrane"/>
    <property type="evidence" value="ECO:0007669"/>
    <property type="project" value="UniProtKB-SubCell"/>
</dbReference>
<evidence type="ECO:0000256" key="4">
    <source>
        <dbReference type="ARBA" id="ARBA00022741"/>
    </source>
</evidence>
<sequence>MVQAEPHSRLIAQGQQYVLRLYGQKQDTRLTFHNYALSEELLSECGRLCAEEGLAPEVAEQAMLAALFYPIGHTFDYEAPAPYAVKLARQFLEHMKCPEEAQKGILHALQRALRLEPPDTAVGRVLQDALHSLSFLSEPPRSPLLRLELELLRGQPFTKASWAKYWLDAQLRTKWHTRYGQAVLQPRLANAIYQQRAEVEKRQEKEEVLEGRYTALEKKIPVRGAQTFFRTNYRNHINLSAIADNKANIMISVNAILVSVLITFLSYRNIGENDPKILLPVIVFLVTGLASLIFAVLSARPKVTRLNPSGQASEAARQNLVFFGNFVTLELEEYEAAMDELFQDAELLYGNMVRDLYFLGKVLDKKYRYLSISYTIFMVGFAATVLSFLALLFV</sequence>
<evidence type="ECO:0000313" key="10">
    <source>
        <dbReference type="EMBL" id="TXB61627.1"/>
    </source>
</evidence>
<comment type="caution">
    <text evidence="10">The sequence shown here is derived from an EMBL/GenBank/DDBJ whole genome shotgun (WGS) entry which is preliminary data.</text>
</comment>
<feature type="transmembrane region" description="Helical" evidence="8">
    <location>
        <begin position="247"/>
        <end position="265"/>
    </location>
</feature>
<dbReference type="OrthoDB" id="1490731at2"/>
<dbReference type="AlphaFoldDB" id="A0A5C6RHJ4"/>
<evidence type="ECO:0000256" key="2">
    <source>
        <dbReference type="ARBA" id="ARBA00022475"/>
    </source>
</evidence>
<keyword evidence="2" id="KW-1003">Cell membrane</keyword>
<evidence type="ECO:0000259" key="9">
    <source>
        <dbReference type="Pfam" id="PF18967"/>
    </source>
</evidence>
<name>A0A5C6RHJ4_9BACT</name>
<keyword evidence="7 8" id="KW-0472">Membrane</keyword>
<evidence type="ECO:0000256" key="3">
    <source>
        <dbReference type="ARBA" id="ARBA00022692"/>
    </source>
</evidence>
<organism evidence="10 11">
    <name type="scientific">Phaeodactylibacter luteus</name>
    <dbReference type="NCBI Taxonomy" id="1564516"/>
    <lineage>
        <taxon>Bacteria</taxon>
        <taxon>Pseudomonadati</taxon>
        <taxon>Bacteroidota</taxon>
        <taxon>Saprospiria</taxon>
        <taxon>Saprospirales</taxon>
        <taxon>Haliscomenobacteraceae</taxon>
        <taxon>Phaeodactylibacter</taxon>
    </lineage>
</organism>
<dbReference type="Gene3D" id="1.10.3210.10">
    <property type="entry name" value="Hypothetical protein af1432"/>
    <property type="match status" value="1"/>
</dbReference>
<gene>
    <name evidence="10" type="ORF">FRY97_18055</name>
</gene>
<keyword evidence="5 8" id="KW-1133">Transmembrane helix</keyword>
<evidence type="ECO:0000313" key="11">
    <source>
        <dbReference type="Proteomes" id="UP000321580"/>
    </source>
</evidence>
<dbReference type="RefSeq" id="WP_147168973.1">
    <property type="nucleotide sequence ID" value="NZ_VOOR01000050.1"/>
</dbReference>
<feature type="transmembrane region" description="Helical" evidence="8">
    <location>
        <begin position="369"/>
        <end position="393"/>
    </location>
</feature>
<dbReference type="Pfam" id="PF18967">
    <property type="entry name" value="PycTM"/>
    <property type="match status" value="1"/>
</dbReference>
<feature type="transmembrane region" description="Helical" evidence="8">
    <location>
        <begin position="277"/>
        <end position="297"/>
    </location>
</feature>
<protein>
    <recommendedName>
        <fullName evidence="9">Pycsar effector protein domain-containing protein</fullName>
    </recommendedName>
</protein>
<proteinExistence type="predicted"/>
<feature type="domain" description="Pycsar effector protein" evidence="9">
    <location>
        <begin position="230"/>
        <end position="390"/>
    </location>
</feature>
<accession>A0A5C6RHJ4</accession>
<keyword evidence="3 8" id="KW-0812">Transmembrane</keyword>
<reference evidence="10 11" key="1">
    <citation type="submission" date="2019-08" db="EMBL/GenBank/DDBJ databases">
        <title>Genome of Phaeodactylibacter luteus.</title>
        <authorList>
            <person name="Bowman J.P."/>
        </authorList>
    </citation>
    <scope>NUCLEOTIDE SEQUENCE [LARGE SCALE GENOMIC DNA]</scope>
    <source>
        <strain evidence="10 11">KCTC 42180</strain>
    </source>
</reference>
<evidence type="ECO:0000256" key="7">
    <source>
        <dbReference type="ARBA" id="ARBA00023136"/>
    </source>
</evidence>
<keyword evidence="11" id="KW-1185">Reference proteome</keyword>
<evidence type="ECO:0000256" key="1">
    <source>
        <dbReference type="ARBA" id="ARBA00004236"/>
    </source>
</evidence>
<dbReference type="GO" id="GO:0000166">
    <property type="term" value="F:nucleotide binding"/>
    <property type="evidence" value="ECO:0007669"/>
    <property type="project" value="UniProtKB-KW"/>
</dbReference>
<dbReference type="Proteomes" id="UP000321580">
    <property type="component" value="Unassembled WGS sequence"/>
</dbReference>
<dbReference type="SUPFAM" id="SSF109604">
    <property type="entry name" value="HD-domain/PDEase-like"/>
    <property type="match status" value="1"/>
</dbReference>
<dbReference type="InterPro" id="IPR043760">
    <property type="entry name" value="PycTM_dom"/>
</dbReference>
<dbReference type="GO" id="GO:0051607">
    <property type="term" value="P:defense response to virus"/>
    <property type="evidence" value="ECO:0007669"/>
    <property type="project" value="UniProtKB-KW"/>
</dbReference>
<comment type="subcellular location">
    <subcellularLocation>
        <location evidence="1">Cell membrane</location>
    </subcellularLocation>
</comment>
<keyword evidence="6" id="KW-0051">Antiviral defense</keyword>
<keyword evidence="4" id="KW-0547">Nucleotide-binding</keyword>
<evidence type="ECO:0000256" key="5">
    <source>
        <dbReference type="ARBA" id="ARBA00022989"/>
    </source>
</evidence>
<evidence type="ECO:0000256" key="8">
    <source>
        <dbReference type="SAM" id="Phobius"/>
    </source>
</evidence>
<evidence type="ECO:0000256" key="6">
    <source>
        <dbReference type="ARBA" id="ARBA00023118"/>
    </source>
</evidence>
<dbReference type="EMBL" id="VOOR01000050">
    <property type="protein sequence ID" value="TXB61627.1"/>
    <property type="molecule type" value="Genomic_DNA"/>
</dbReference>